<sequence length="291" mass="33071">MLEYSHAYVQSSIRSSTQLLPQSDLTRARHQHPVQICFLTGSRKSSTKAVWKLKSVKTSNKSTLTAYGQELRPATTTLLKTNQLKSERKELKKAFPEAQTDLENYRPEIREDVRTCNNFALPQQADPKLQTGTDLDTQILLKSDPFYTKPENPKITNRKPNPSNLKSRWCFLGCYLAGDLRLAPTRITGRLALHGRKRAVGKAVWKLKSVKTSNKSTLTAYGQELRPATTTLLKTNQLKSERKELKKAFPEAQTDLENYRPEIREDVRTCNNFALPQQADPKLQTGTNQNL</sequence>
<protein>
    <submittedName>
        <fullName evidence="1">Uncharacterized protein</fullName>
    </submittedName>
</protein>
<evidence type="ECO:0000313" key="2">
    <source>
        <dbReference type="Proteomes" id="UP000250235"/>
    </source>
</evidence>
<name>A0A2Z7AIM0_9LAMI</name>
<dbReference type="EMBL" id="KV017169">
    <property type="protein sequence ID" value="KZV18976.1"/>
    <property type="molecule type" value="Genomic_DNA"/>
</dbReference>
<dbReference type="AlphaFoldDB" id="A0A2Z7AIM0"/>
<reference evidence="1 2" key="1">
    <citation type="journal article" date="2015" name="Proc. Natl. Acad. Sci. U.S.A.">
        <title>The resurrection genome of Boea hygrometrica: A blueprint for survival of dehydration.</title>
        <authorList>
            <person name="Xiao L."/>
            <person name="Yang G."/>
            <person name="Zhang L."/>
            <person name="Yang X."/>
            <person name="Zhao S."/>
            <person name="Ji Z."/>
            <person name="Zhou Q."/>
            <person name="Hu M."/>
            <person name="Wang Y."/>
            <person name="Chen M."/>
            <person name="Xu Y."/>
            <person name="Jin H."/>
            <person name="Xiao X."/>
            <person name="Hu G."/>
            <person name="Bao F."/>
            <person name="Hu Y."/>
            <person name="Wan P."/>
            <person name="Li L."/>
            <person name="Deng X."/>
            <person name="Kuang T."/>
            <person name="Xiang C."/>
            <person name="Zhu J.K."/>
            <person name="Oliver M.J."/>
            <person name="He Y."/>
        </authorList>
    </citation>
    <scope>NUCLEOTIDE SEQUENCE [LARGE SCALE GENOMIC DNA]</scope>
    <source>
        <strain evidence="2">cv. XS01</strain>
    </source>
</reference>
<organism evidence="1 2">
    <name type="scientific">Dorcoceras hygrometricum</name>
    <dbReference type="NCBI Taxonomy" id="472368"/>
    <lineage>
        <taxon>Eukaryota</taxon>
        <taxon>Viridiplantae</taxon>
        <taxon>Streptophyta</taxon>
        <taxon>Embryophyta</taxon>
        <taxon>Tracheophyta</taxon>
        <taxon>Spermatophyta</taxon>
        <taxon>Magnoliopsida</taxon>
        <taxon>eudicotyledons</taxon>
        <taxon>Gunneridae</taxon>
        <taxon>Pentapetalae</taxon>
        <taxon>asterids</taxon>
        <taxon>lamiids</taxon>
        <taxon>Lamiales</taxon>
        <taxon>Gesneriaceae</taxon>
        <taxon>Didymocarpoideae</taxon>
        <taxon>Trichosporeae</taxon>
        <taxon>Loxocarpinae</taxon>
        <taxon>Dorcoceras</taxon>
    </lineage>
</organism>
<dbReference type="Proteomes" id="UP000250235">
    <property type="component" value="Unassembled WGS sequence"/>
</dbReference>
<keyword evidence="2" id="KW-1185">Reference proteome</keyword>
<evidence type="ECO:0000313" key="1">
    <source>
        <dbReference type="EMBL" id="KZV18976.1"/>
    </source>
</evidence>
<proteinExistence type="predicted"/>
<gene>
    <name evidence="1" type="ORF">F511_16968</name>
</gene>
<accession>A0A2Z7AIM0</accession>